<dbReference type="PROSITE" id="PS51171">
    <property type="entry name" value="PREPHENATE_DEHYDR_3"/>
    <property type="match status" value="1"/>
</dbReference>
<organism evidence="8 9">
    <name type="scientific">Collybiopsis confluens</name>
    <dbReference type="NCBI Taxonomy" id="2823264"/>
    <lineage>
        <taxon>Eukaryota</taxon>
        <taxon>Fungi</taxon>
        <taxon>Dikarya</taxon>
        <taxon>Basidiomycota</taxon>
        <taxon>Agaricomycotina</taxon>
        <taxon>Agaricomycetes</taxon>
        <taxon>Agaricomycetidae</taxon>
        <taxon>Agaricales</taxon>
        <taxon>Marasmiineae</taxon>
        <taxon>Omphalotaceae</taxon>
        <taxon>Collybiopsis</taxon>
    </lineage>
</organism>
<dbReference type="CDD" id="cd13532">
    <property type="entry name" value="PBP2_PDT_like"/>
    <property type="match status" value="1"/>
</dbReference>
<gene>
    <name evidence="8" type="ORF">D9757_002839</name>
</gene>
<dbReference type="GO" id="GO:0005737">
    <property type="term" value="C:cytoplasm"/>
    <property type="evidence" value="ECO:0007669"/>
    <property type="project" value="TreeGrafter"/>
</dbReference>
<evidence type="ECO:0000259" key="7">
    <source>
        <dbReference type="PROSITE" id="PS51171"/>
    </source>
</evidence>
<comment type="pathway">
    <text evidence="1">Amino-acid biosynthesis; L-phenylalanine biosynthesis; phenylpyruvate from prephenate: step 1/1.</text>
</comment>
<evidence type="ECO:0000256" key="5">
    <source>
        <dbReference type="ARBA" id="ARBA00023222"/>
    </source>
</evidence>
<keyword evidence="9" id="KW-1185">Reference proteome</keyword>
<dbReference type="SUPFAM" id="SSF53850">
    <property type="entry name" value="Periplasmic binding protein-like II"/>
    <property type="match status" value="1"/>
</dbReference>
<dbReference type="PIRSF" id="PIRSF001500">
    <property type="entry name" value="Chor_mut_pdt_Ppr"/>
    <property type="match status" value="1"/>
</dbReference>
<dbReference type="EMBL" id="JAACJN010000016">
    <property type="protein sequence ID" value="KAF5390305.1"/>
    <property type="molecule type" value="Genomic_DNA"/>
</dbReference>
<keyword evidence="6" id="KW-0456">Lyase</keyword>
<dbReference type="Proteomes" id="UP000518752">
    <property type="component" value="Unassembled WGS sequence"/>
</dbReference>
<evidence type="ECO:0000256" key="4">
    <source>
        <dbReference type="ARBA" id="ARBA00023141"/>
    </source>
</evidence>
<evidence type="ECO:0000313" key="9">
    <source>
        <dbReference type="Proteomes" id="UP000518752"/>
    </source>
</evidence>
<dbReference type="EC" id="4.2.1.51" evidence="2"/>
<keyword evidence="3" id="KW-0028">Amino-acid biosynthesis</keyword>
<dbReference type="InterPro" id="IPR001086">
    <property type="entry name" value="Preph_deHydtase"/>
</dbReference>
<feature type="domain" description="Prephenate dehydratase" evidence="7">
    <location>
        <begin position="15"/>
        <end position="195"/>
    </location>
</feature>
<name>A0A8H5MDC7_9AGAR</name>
<proteinExistence type="predicted"/>
<dbReference type="PANTHER" id="PTHR21022">
    <property type="entry name" value="PREPHENATE DEHYDRATASE P PROTEIN"/>
    <property type="match status" value="1"/>
</dbReference>
<reference evidence="8 9" key="1">
    <citation type="journal article" date="2020" name="ISME J.">
        <title>Uncovering the hidden diversity of litter-decomposition mechanisms in mushroom-forming fungi.</title>
        <authorList>
            <person name="Floudas D."/>
            <person name="Bentzer J."/>
            <person name="Ahren D."/>
            <person name="Johansson T."/>
            <person name="Persson P."/>
            <person name="Tunlid A."/>
        </authorList>
    </citation>
    <scope>NUCLEOTIDE SEQUENCE [LARGE SCALE GENOMIC DNA]</scope>
    <source>
        <strain evidence="8 9">CBS 406.79</strain>
    </source>
</reference>
<keyword evidence="4" id="KW-0057">Aromatic amino acid biosynthesis</keyword>
<evidence type="ECO:0000256" key="2">
    <source>
        <dbReference type="ARBA" id="ARBA00013147"/>
    </source>
</evidence>
<dbReference type="GO" id="GO:0004664">
    <property type="term" value="F:prephenate dehydratase activity"/>
    <property type="evidence" value="ECO:0007669"/>
    <property type="project" value="UniProtKB-EC"/>
</dbReference>
<evidence type="ECO:0000313" key="8">
    <source>
        <dbReference type="EMBL" id="KAF5390305.1"/>
    </source>
</evidence>
<comment type="caution">
    <text evidence="8">The sequence shown here is derived from an EMBL/GenBank/DDBJ whole genome shotgun (WGS) entry which is preliminary data.</text>
</comment>
<dbReference type="PANTHER" id="PTHR21022:SF19">
    <property type="entry name" value="PREPHENATE DEHYDRATASE-RELATED"/>
    <property type="match status" value="1"/>
</dbReference>
<dbReference type="UniPathway" id="UPA00121">
    <property type="reaction ID" value="UER00345"/>
</dbReference>
<evidence type="ECO:0000256" key="1">
    <source>
        <dbReference type="ARBA" id="ARBA00004741"/>
    </source>
</evidence>
<dbReference type="AlphaFoldDB" id="A0A8H5MDC7"/>
<sequence>MLDFWDRLELTLIRQVTHLDYPCTLIIYVKAAYEIFKDAAIYYAKTTIPDTLESLDNLDYAVVPRENSIFGPVIETFDWLRSFEKGSIQGEIVLKIQHCLVVRKGMHLEDIECIMSHEQALGQCRKFIAKNLPNSAISKTTSTAAAAETVSRSTTLNVAAICSKVCVTMFEGLDLIKEGIQDEDSNYTRFFLVGKDSQHKLPTYPVHPTHALIRVTPTSLEMPVNLLALLKTIDVPIIRIDRRPSLSSLPFSDTYFLELNTSSDSPSWSQQVERTLWKIRDIGFSAEKIGTW</sequence>
<dbReference type="OrthoDB" id="983542at2759"/>
<dbReference type="InterPro" id="IPR008242">
    <property type="entry name" value="Chor_mutase/pphenate_deHydtase"/>
</dbReference>
<protein>
    <recommendedName>
        <fullName evidence="2">prephenate dehydratase</fullName>
        <ecNumber evidence="2">4.2.1.51</ecNumber>
    </recommendedName>
</protein>
<evidence type="ECO:0000256" key="3">
    <source>
        <dbReference type="ARBA" id="ARBA00022605"/>
    </source>
</evidence>
<dbReference type="Pfam" id="PF00800">
    <property type="entry name" value="PDT"/>
    <property type="match status" value="1"/>
</dbReference>
<accession>A0A8H5MDC7</accession>
<dbReference type="GO" id="GO:0009094">
    <property type="term" value="P:L-phenylalanine biosynthetic process"/>
    <property type="evidence" value="ECO:0007669"/>
    <property type="project" value="UniProtKB-UniPathway"/>
</dbReference>
<dbReference type="Gene3D" id="3.40.190.10">
    <property type="entry name" value="Periplasmic binding protein-like II"/>
    <property type="match status" value="2"/>
</dbReference>
<keyword evidence="5" id="KW-0584">Phenylalanine biosynthesis</keyword>
<evidence type="ECO:0000256" key="6">
    <source>
        <dbReference type="ARBA" id="ARBA00023239"/>
    </source>
</evidence>